<dbReference type="Pfam" id="PF24492">
    <property type="entry name" value="HEAT_ECM29"/>
    <property type="match status" value="1"/>
</dbReference>
<dbReference type="Pfam" id="PF13001">
    <property type="entry name" value="ECM29_N"/>
    <property type="match status" value="1"/>
</dbReference>
<feature type="region of interest" description="Disordered" evidence="5">
    <location>
        <begin position="1833"/>
        <end position="1876"/>
    </location>
</feature>
<dbReference type="GO" id="GO:0000502">
    <property type="term" value="C:proteasome complex"/>
    <property type="evidence" value="ECO:0007669"/>
    <property type="project" value="UniProtKB-KW"/>
</dbReference>
<evidence type="ECO:0000256" key="2">
    <source>
        <dbReference type="ARBA" id="ARBA00022490"/>
    </source>
</evidence>
<accession>A0A9W7GHJ0</accession>
<evidence type="ECO:0000256" key="1">
    <source>
        <dbReference type="ARBA" id="ARBA00004496"/>
    </source>
</evidence>
<dbReference type="SUPFAM" id="SSF48371">
    <property type="entry name" value="ARM repeat"/>
    <property type="match status" value="2"/>
</dbReference>
<dbReference type="GO" id="GO:0005737">
    <property type="term" value="C:cytoplasm"/>
    <property type="evidence" value="ECO:0007669"/>
    <property type="project" value="UniProtKB-SubCell"/>
</dbReference>
<dbReference type="PANTHER" id="PTHR23346">
    <property type="entry name" value="TRANSLATIONAL ACTIVATOR GCN1-RELATED"/>
    <property type="match status" value="1"/>
</dbReference>
<dbReference type="GO" id="GO:0060090">
    <property type="term" value="F:molecular adaptor activity"/>
    <property type="evidence" value="ECO:0007669"/>
    <property type="project" value="InterPro"/>
</dbReference>
<sequence>MSDEVESVKRVSHRLAMTNDEGFGGVIDKLLPKLLAYIGKPNLNQAVRAQLLQVLGHIMQRCKSNASIPLPTLSILRMLYDSEKEELVGVSAFTKNFCVAFLEICLPRVQTNEDNSLVLPCLMNLIDSTPPTVPLSAQLVHILLSYLMAGSSQHGSVPESACKYVAKTDDSSNLFNFFVDLLVYRPPQTLSSPSTGPPPPTSPTSTSPSSPPTPPAPTTAFGMTQAGTSRLLSRHAEHFRSEKKLASLKLLIINLVSPSRGGLYRLPSLAPRSKNPSYNVTLAMSLLAIASADSNSEVSSPAGDMIKAHMDRSHSALSRDGGVGDALETASLLLSLSLGANPTNPKAERMAITPRPTSTIVAFVTNHVILPTPRLFDVTSNVSNGLLTLIVTCGKRGVASADSKYQVAAASLLNVLATKIGNVPPSPLVTVLVDQVTKLVMSVLATAASTGVDNSFSPSYPVPVRDSCYGILSTFSRSAKLLKGSIFEKELVNGGCTTAALIFGCSASEEEVLRPRANATLDALLHAYQRYSEVATKFLAESLLPLLWNAAIRKQKGARMSAARWAAELIRPISPLDSSHLCCFLSGDDDLTTSSAACAGIGLGLNSWVEKVLKEEGGDAEEAAVPDFDKFVEVMFGSTHQRPIFVDFNATSKSHTLRLALACYLCSGGSDTELVKLSSALAGTIKNCGVSSVPGAISVLLDHSCEALATILKKSEVTRRLFNCGKGGLTWREIVEFATTSSNALARKSLGRAAGLMVGGEEVQDEEFVQSTTWGLGVGREKMNFDNLHNVGNAHGGAMVCGHLLKEVFRRKDVKGMESLLGIASDVLRLLGQGVAQSDQQIGSGCAYALEIAVSGGVGKEVIEKLKEGGTLAYVFDCLGKTLKLYGHGEKMDSTRVMGVVKCTGSVLWAMGVGGGGEECCDRLFELLGSDSYKKENEVALVAGEALSKYGSVGGEGGVRGQELRRKVEEGGEYNAEWAKKLNAGQQILYRLLCLEFVAHNPQRRTASVCVMFAVVAMGWGEVGELLGSFQNNFVKALADPKSKQLSRECACRGLAACYGLARARGGGEEGDEINDKLLRAFGQTTNHGESAMMESRVQEVERMAANASNAEGGAAQGGEMENALMSAIEEHRSMASEGGQAGVSEAALGVYREMAGFAVELGAGGGAEGRKLLYYLMSLSTTHTVWDLEENKAKYSAGVLLGDGGGEGGGRKILEKLRGTLKPHLKKLTPKLLRACNDPNAQTREQMTMLWESLTGGKADGRQVIKDNLRHTIDCLCKDSTSRLWRARVGALGALSDVIVGRDWKELGGGGTVIVGEDWVGGIGVEGAGDRLLELWRVTMRGLDDVHGGVRDAAGGVGKSLRSLTVRVCDVKSEGVSEEEAGFAVTAILTWLLKYGLTQPCDEATGICISTLLGVIEVARAETLYIVLPKLVSSLICAMSGLEPNVLNYLALRIGGSEEGSEKLENLRLQMAQSGPIGDALNKCIDVVKFSKLQIKREIVGELDFALRSSVGAVSRAAVGDVVNTLCASSPEAFGGGGGSCVKLLRGLYYASERERGTAARDKLLFALGNLSNLAPEGAVRALVKRLIDNYRRACGSNGSLSGRKASSGAIANIAGRSPVVFSDGGKADIFRRSVLPVAFVGIFDEDAGVKKNWVKVWEEGGGAYRKANVVKEGRRGRKLEENILGEVVKVIIDGLKDVSWAVRRCSCFAIHELCGGAEGVGGVGGGVLGVMEGGGEDGEWRMRRKARWAGRLMVVLIEGVGGVGGVGRVWKGKGEMLAAICKLGALWGGVEGKGGGLRFEDGGADDLFMGDGYFRGGGEEEEVEEVEEVEMEMEGEGEGEEGGAIGEEQDEDQEQEQEENDEMDVVDAEEEDEGGEGIVTRISYLGVVKLFLLQAKTKSQQSFALAYKVKALESAENFVESFTEERKEKLWSDLSEVDLTEKAKPVEVARKITFLGALVYEGMDTMLAGQVAGEKLGAFLKDGAWSVREATCLALAKLAEKAVLGRKLVDLLSAAFIHTTADYKYAKIRLAGFSIIKHLHDTSD</sequence>
<dbReference type="EMBL" id="BRYA01001530">
    <property type="protein sequence ID" value="GMI45019.1"/>
    <property type="molecule type" value="Genomic_DNA"/>
</dbReference>
<dbReference type="OrthoDB" id="201619at2759"/>
<protein>
    <submittedName>
        <fullName evidence="8">Uncharacterized protein</fullName>
    </submittedName>
</protein>
<dbReference type="PANTHER" id="PTHR23346:SF19">
    <property type="entry name" value="PROTEASOME ADAPTER AND SCAFFOLD PROTEIN ECM29"/>
    <property type="match status" value="1"/>
</dbReference>
<dbReference type="InterPro" id="IPR024372">
    <property type="entry name" value="Ecm29_N"/>
</dbReference>
<gene>
    <name evidence="8" type="ORF">TrCOL_g9330</name>
</gene>
<dbReference type="GO" id="GO:0036503">
    <property type="term" value="P:ERAD pathway"/>
    <property type="evidence" value="ECO:0007669"/>
    <property type="project" value="TreeGrafter"/>
</dbReference>
<keyword evidence="9" id="KW-1185">Reference proteome</keyword>
<keyword evidence="2" id="KW-0963">Cytoplasm</keyword>
<dbReference type="GO" id="GO:0043248">
    <property type="term" value="P:proteasome assembly"/>
    <property type="evidence" value="ECO:0007669"/>
    <property type="project" value="InterPro"/>
</dbReference>
<dbReference type="Proteomes" id="UP001165065">
    <property type="component" value="Unassembled WGS sequence"/>
</dbReference>
<evidence type="ECO:0000256" key="3">
    <source>
        <dbReference type="ARBA" id="ARBA00022737"/>
    </source>
</evidence>
<evidence type="ECO:0000256" key="5">
    <source>
        <dbReference type="SAM" id="MobiDB-lite"/>
    </source>
</evidence>
<keyword evidence="4" id="KW-0647">Proteasome</keyword>
<proteinExistence type="predicted"/>
<dbReference type="Gene3D" id="1.25.10.10">
    <property type="entry name" value="Leucine-rich Repeat Variant"/>
    <property type="match status" value="2"/>
</dbReference>
<evidence type="ECO:0000256" key="4">
    <source>
        <dbReference type="ARBA" id="ARBA00022942"/>
    </source>
</evidence>
<keyword evidence="3" id="KW-0677">Repeat</keyword>
<dbReference type="GO" id="GO:0005634">
    <property type="term" value="C:nucleus"/>
    <property type="evidence" value="ECO:0007669"/>
    <property type="project" value="TreeGrafter"/>
</dbReference>
<comment type="subcellular location">
    <subcellularLocation>
        <location evidence="1">Cytoplasm</location>
    </subcellularLocation>
</comment>
<evidence type="ECO:0000259" key="7">
    <source>
        <dbReference type="Pfam" id="PF24492"/>
    </source>
</evidence>
<evidence type="ECO:0000313" key="8">
    <source>
        <dbReference type="EMBL" id="GMI45019.1"/>
    </source>
</evidence>
<evidence type="ECO:0000313" key="9">
    <source>
        <dbReference type="Proteomes" id="UP001165065"/>
    </source>
</evidence>
<organism evidence="8 9">
    <name type="scientific">Triparma columacea</name>
    <dbReference type="NCBI Taxonomy" id="722753"/>
    <lineage>
        <taxon>Eukaryota</taxon>
        <taxon>Sar</taxon>
        <taxon>Stramenopiles</taxon>
        <taxon>Ochrophyta</taxon>
        <taxon>Bolidophyceae</taxon>
        <taxon>Parmales</taxon>
        <taxon>Triparmaceae</taxon>
        <taxon>Triparma</taxon>
    </lineage>
</organism>
<name>A0A9W7GHJ0_9STRA</name>
<reference evidence="9" key="1">
    <citation type="journal article" date="2023" name="Commun. Biol.">
        <title>Genome analysis of Parmales, the sister group of diatoms, reveals the evolutionary specialization of diatoms from phago-mixotrophs to photoautotrophs.</title>
        <authorList>
            <person name="Ban H."/>
            <person name="Sato S."/>
            <person name="Yoshikawa S."/>
            <person name="Yamada K."/>
            <person name="Nakamura Y."/>
            <person name="Ichinomiya M."/>
            <person name="Sato N."/>
            <person name="Blanc-Mathieu R."/>
            <person name="Endo H."/>
            <person name="Kuwata A."/>
            <person name="Ogata H."/>
        </authorList>
    </citation>
    <scope>NUCLEOTIDE SEQUENCE [LARGE SCALE GENOMIC DNA]</scope>
</reference>
<feature type="region of interest" description="Disordered" evidence="5">
    <location>
        <begin position="189"/>
        <end position="222"/>
    </location>
</feature>
<feature type="domain" description="Proteasome adapter and scaffold protein ECM29 HEAT-repeat" evidence="7">
    <location>
        <begin position="1428"/>
        <end position="1592"/>
    </location>
</feature>
<dbReference type="InterPro" id="IPR011989">
    <property type="entry name" value="ARM-like"/>
</dbReference>
<feature type="domain" description="Proteasome component Ecm29 N-terminal" evidence="6">
    <location>
        <begin position="8"/>
        <end position="570"/>
    </location>
</feature>
<dbReference type="InterPro" id="IPR016024">
    <property type="entry name" value="ARM-type_fold"/>
</dbReference>
<comment type="caution">
    <text evidence="8">The sequence shown here is derived from an EMBL/GenBank/DDBJ whole genome shotgun (WGS) entry which is preliminary data.</text>
</comment>
<evidence type="ECO:0000259" key="6">
    <source>
        <dbReference type="Pfam" id="PF13001"/>
    </source>
</evidence>
<dbReference type="InterPro" id="IPR055443">
    <property type="entry name" value="HEAT_ECM29"/>
</dbReference>